<name>A0A815GMI8_9BILA</name>
<dbReference type="EMBL" id="CAJOBA010034201">
    <property type="protein sequence ID" value="CAF3980033.1"/>
    <property type="molecule type" value="Genomic_DNA"/>
</dbReference>
<organism evidence="2 5">
    <name type="scientific">Didymodactylos carnosus</name>
    <dbReference type="NCBI Taxonomy" id="1234261"/>
    <lineage>
        <taxon>Eukaryota</taxon>
        <taxon>Metazoa</taxon>
        <taxon>Spiralia</taxon>
        <taxon>Gnathifera</taxon>
        <taxon>Rotifera</taxon>
        <taxon>Eurotatoria</taxon>
        <taxon>Bdelloidea</taxon>
        <taxon>Philodinida</taxon>
        <taxon>Philodinidae</taxon>
        <taxon>Didymodactylos</taxon>
    </lineage>
</organism>
<dbReference type="Proteomes" id="UP000681722">
    <property type="component" value="Unassembled WGS sequence"/>
</dbReference>
<evidence type="ECO:0000313" key="5">
    <source>
        <dbReference type="Proteomes" id="UP000663829"/>
    </source>
</evidence>
<accession>A0A815GMI8</accession>
<comment type="caution">
    <text evidence="2">The sequence shown here is derived from an EMBL/GenBank/DDBJ whole genome shotgun (WGS) entry which is preliminary data.</text>
</comment>
<dbReference type="Proteomes" id="UP000682733">
    <property type="component" value="Unassembled WGS sequence"/>
</dbReference>
<protein>
    <submittedName>
        <fullName evidence="2">Uncharacterized protein</fullName>
    </submittedName>
</protein>
<evidence type="ECO:0000313" key="4">
    <source>
        <dbReference type="EMBL" id="CAF4200801.1"/>
    </source>
</evidence>
<evidence type="ECO:0000313" key="1">
    <source>
        <dbReference type="EMBL" id="CAF1168566.1"/>
    </source>
</evidence>
<dbReference type="Proteomes" id="UP000663829">
    <property type="component" value="Unassembled WGS sequence"/>
</dbReference>
<dbReference type="Proteomes" id="UP000677228">
    <property type="component" value="Unassembled WGS sequence"/>
</dbReference>
<keyword evidence="5" id="KW-1185">Reference proteome</keyword>
<reference evidence="2" key="1">
    <citation type="submission" date="2021-02" db="EMBL/GenBank/DDBJ databases">
        <authorList>
            <person name="Nowell W R."/>
        </authorList>
    </citation>
    <scope>NUCLEOTIDE SEQUENCE</scope>
</reference>
<evidence type="ECO:0000313" key="2">
    <source>
        <dbReference type="EMBL" id="CAF1340353.1"/>
    </source>
</evidence>
<proteinExistence type="predicted"/>
<dbReference type="EMBL" id="CAJNOK010012678">
    <property type="protein sequence ID" value="CAF1168566.1"/>
    <property type="molecule type" value="Genomic_DNA"/>
</dbReference>
<evidence type="ECO:0000313" key="3">
    <source>
        <dbReference type="EMBL" id="CAF3980033.1"/>
    </source>
</evidence>
<dbReference type="AlphaFoldDB" id="A0A815GMI8"/>
<gene>
    <name evidence="2" type="ORF">GPM918_LOCUS30401</name>
    <name evidence="1" type="ORF">OVA965_LOCUS22451</name>
    <name evidence="4" type="ORF">SRO942_LOCUS31011</name>
    <name evidence="3" type="ORF">TMI583_LOCUS23165</name>
</gene>
<dbReference type="EMBL" id="CAJNOQ010014372">
    <property type="protein sequence ID" value="CAF1340353.1"/>
    <property type="molecule type" value="Genomic_DNA"/>
</dbReference>
<dbReference type="EMBL" id="CAJOBC010058400">
    <property type="protein sequence ID" value="CAF4200801.1"/>
    <property type="molecule type" value="Genomic_DNA"/>
</dbReference>
<sequence length="191" mass="21590">MDVTSFSRREDFSSPIWNFDGTNHYKQFSSPLSPISADLRNEERKTSMEQQFESEYQDQLQQLDQAVATAKQIERELLAKVLDVGYTADSASQWLKFIELIWGKLNCPLVCWADGASQHLPSQAYIWYAVNRSRISDFDTFVANLLMEFETKPRFSSGSADANATAPSVPSAAKGPPLIVRQDPVELNFEL</sequence>